<evidence type="ECO:0000256" key="1">
    <source>
        <dbReference type="ARBA" id="ARBA00022741"/>
    </source>
</evidence>
<feature type="domain" description="FtsK" evidence="6">
    <location>
        <begin position="959"/>
        <end position="1147"/>
    </location>
</feature>
<dbReference type="CDD" id="cd01127">
    <property type="entry name" value="TrwB_TraG_TraD_VirD4"/>
    <property type="match status" value="1"/>
</dbReference>
<evidence type="ECO:0000313" key="8">
    <source>
        <dbReference type="Proteomes" id="UP000586947"/>
    </source>
</evidence>
<evidence type="ECO:0000256" key="3">
    <source>
        <dbReference type="PROSITE-ProRule" id="PRU00289"/>
    </source>
</evidence>
<dbReference type="InterPro" id="IPR003593">
    <property type="entry name" value="AAA+_ATPase"/>
</dbReference>
<feature type="region of interest" description="Disordered" evidence="4">
    <location>
        <begin position="1420"/>
        <end position="1440"/>
    </location>
</feature>
<dbReference type="GO" id="GO:0005524">
    <property type="term" value="F:ATP binding"/>
    <property type="evidence" value="ECO:0007669"/>
    <property type="project" value="UniProtKB-UniRule"/>
</dbReference>
<dbReference type="EMBL" id="JACHDP010000001">
    <property type="protein sequence ID" value="MBB5481042.1"/>
    <property type="molecule type" value="Genomic_DNA"/>
</dbReference>
<keyword evidence="5" id="KW-0472">Membrane</keyword>
<evidence type="ECO:0000256" key="5">
    <source>
        <dbReference type="SAM" id="Phobius"/>
    </source>
</evidence>
<dbReference type="SMART" id="SM00382">
    <property type="entry name" value="AAA"/>
    <property type="match status" value="2"/>
</dbReference>
<keyword evidence="5" id="KW-1133">Transmembrane helix</keyword>
<keyword evidence="1 3" id="KW-0547">Nucleotide-binding</keyword>
<feature type="transmembrane region" description="Helical" evidence="5">
    <location>
        <begin position="249"/>
        <end position="274"/>
    </location>
</feature>
<keyword evidence="8" id="KW-1185">Reference proteome</keyword>
<dbReference type="InterPro" id="IPR050206">
    <property type="entry name" value="FtsK/SpoIIIE/SftA"/>
</dbReference>
<evidence type="ECO:0000256" key="4">
    <source>
        <dbReference type="SAM" id="MobiDB-lite"/>
    </source>
</evidence>
<protein>
    <submittedName>
        <fullName evidence="7">S-DNA-T family DNA segregation ATPase FtsK/SpoIIIE</fullName>
    </submittedName>
</protein>
<proteinExistence type="predicted"/>
<dbReference type="SUPFAM" id="SSF52540">
    <property type="entry name" value="P-loop containing nucleoside triphosphate hydrolases"/>
    <property type="match status" value="2"/>
</dbReference>
<name>A0A840VUY0_9ACTN</name>
<accession>A0A840VUY0</accession>
<gene>
    <name evidence="7" type="ORF">HNR20_005547</name>
</gene>
<organism evidence="7 8">
    <name type="scientific">Micromonospora parathelypteridis</name>
    <dbReference type="NCBI Taxonomy" id="1839617"/>
    <lineage>
        <taxon>Bacteria</taxon>
        <taxon>Bacillati</taxon>
        <taxon>Actinomycetota</taxon>
        <taxon>Actinomycetes</taxon>
        <taxon>Micromonosporales</taxon>
        <taxon>Micromonosporaceae</taxon>
        <taxon>Micromonospora</taxon>
    </lineage>
</organism>
<dbReference type="PROSITE" id="PS50901">
    <property type="entry name" value="FTSK"/>
    <property type="match status" value="2"/>
</dbReference>
<dbReference type="InterPro" id="IPR027417">
    <property type="entry name" value="P-loop_NTPase"/>
</dbReference>
<dbReference type="Proteomes" id="UP000586947">
    <property type="component" value="Unassembled WGS sequence"/>
</dbReference>
<evidence type="ECO:0000259" key="6">
    <source>
        <dbReference type="PROSITE" id="PS50901"/>
    </source>
</evidence>
<dbReference type="PANTHER" id="PTHR22683:SF1">
    <property type="entry name" value="TYPE VII SECRETION SYSTEM PROTEIN ESSC"/>
    <property type="match status" value="1"/>
</dbReference>
<dbReference type="RefSeq" id="WP_184185881.1">
    <property type="nucleotide sequence ID" value="NZ_BMNF01000004.1"/>
</dbReference>
<dbReference type="GO" id="GO:0003677">
    <property type="term" value="F:DNA binding"/>
    <property type="evidence" value="ECO:0007669"/>
    <property type="project" value="InterPro"/>
</dbReference>
<dbReference type="Gene3D" id="3.40.50.300">
    <property type="entry name" value="P-loop containing nucleotide triphosphate hydrolases"/>
    <property type="match status" value="5"/>
</dbReference>
<feature type="binding site" evidence="3">
    <location>
        <begin position="670"/>
        <end position="677"/>
    </location>
    <ligand>
        <name>ATP</name>
        <dbReference type="ChEBI" id="CHEBI:30616"/>
    </ligand>
</feature>
<dbReference type="Pfam" id="PF01580">
    <property type="entry name" value="FtsK_SpoIIIE"/>
    <property type="match status" value="1"/>
</dbReference>
<feature type="domain" description="FtsK" evidence="6">
    <location>
        <begin position="652"/>
        <end position="838"/>
    </location>
</feature>
<feature type="binding site" evidence="3">
    <location>
        <begin position="991"/>
        <end position="998"/>
    </location>
    <ligand>
        <name>ATP</name>
        <dbReference type="ChEBI" id="CHEBI:30616"/>
    </ligand>
</feature>
<keyword evidence="5" id="KW-0812">Transmembrane</keyword>
<evidence type="ECO:0000256" key="2">
    <source>
        <dbReference type="ARBA" id="ARBA00022840"/>
    </source>
</evidence>
<reference evidence="7 8" key="1">
    <citation type="submission" date="2020-08" db="EMBL/GenBank/DDBJ databases">
        <title>Sequencing the genomes of 1000 actinobacteria strains.</title>
        <authorList>
            <person name="Klenk H.-P."/>
        </authorList>
    </citation>
    <scope>NUCLEOTIDE SEQUENCE [LARGE SCALE GENOMIC DNA]</scope>
    <source>
        <strain evidence="7 8">DSM 103125</strain>
    </source>
</reference>
<evidence type="ECO:0000313" key="7">
    <source>
        <dbReference type="EMBL" id="MBB5481042.1"/>
    </source>
</evidence>
<keyword evidence="2 3" id="KW-0067">ATP-binding</keyword>
<comment type="caution">
    <text evidence="7">The sequence shown here is derived from an EMBL/GenBank/DDBJ whole genome shotgun (WGS) entry which is preliminary data.</text>
</comment>
<dbReference type="InterPro" id="IPR002543">
    <property type="entry name" value="FtsK_dom"/>
</dbReference>
<sequence>MTLTVSVRDQRSTGAPAGRPLPTVDVTLGVTAADATVGELLDMVVGSVTAQAAAGAVTVDVDGTVVAAETRLAEAPLWSGSVLTVSPTGGVRSAYAGVDGTPLLDLSRVAGPDSGQALPLGQGTFVLGRSRVAGLALGPVTRPAAQIEVSPDGGVVVSAVEHSSAVRVDGRDLDDGESRGGEFLRVHDTAIKLTPVVPEVSSRWAGPPAGGGGREPLIRTPRVATSEPPDYVPLPMAPAPASVPAPLSWLLLIAPLPIGIVMAFVFSPFFLVMVAMTPMMALARWIESKHRAKKDARRIVAENAAAAVQFAADLDSARAIVAAAARTAYPGLAALSRRAANGRCLWEVRPGDLDELRVGVGVGSRPWRPDLGRRGTEELAGRPELRAAFLDRARLVDVPVFVNLRDRSGFGAVGPITGARRTVAAAVLDLVTRHGPADLTLVLLAEPGRLRAWDWLKWLPHLATDDGGLRVATDPATADQVLAPFTAAVDPRGNTGGPHVVVIVDGEALLNGRVAALLGRLARGTGRALVVASRADRLPSVCQTFLDMGDDGTADLTDAVTGERTAGLLAVQAAQDVCERTARALARWTDPEQAAAAALLPARVRLVDLLRAVAAGPQGLSRPVEELDTATIDAWWRRGTDGLKATIGVAESGPVTLDLLGDGPHGLVVGTTGAGKSELLRTLVASLACVYSPDALTFLLVDFKGGGAFDACAAMPHTVGLVTDLDEHLAARALRCLRAELRHRERRLREAGVSDLSDLLAADPPLPRLLIVIDEFATLAVELPGFLSALVDVAQRGRSLGIHLLLATQRPQGVVDSKIRANTNLRVALRVQDDADSRDVVGTRQAADIDRRRPGRAYVRLGAGEVIGVQTALVSAAVTQARRERVEVLPFQLVGGQETEPTPGSAESGPTDLETLLGSVREAAVRGGYDQPRVPCPPPLPAEVEGWTLSGVGGPTGALPAVALGLVDLPDEQRADVWWWSPEESGTLVLGADVAATSAVLASACLGLARFRNPQQQRILVLAGVGGDLGELTGLPHVSAVVGVDDSERLARVLDQVDAEIVHRRASGAVGADILLVIAGWDALVEGAERAGLPDVGARLERVLRDGAPLGIRLLVSAAHERGLPGRALAQLGTKLCLRMADANSYTGLGLRARDVPDLRGLRAIDLSTRHEVQIGRYGESTVDGLAAAVARVAAEHPDAQPAPVVAVLPALVPADEVLPSSTLVGQVWRLGVGRIYRDLSVATLALGPGMHAVVAGPAGSGRTTALRTIAAAARSSVPDANIVVLAADPAAWTGSAANAVIGSVAELAGWTPAGRGLLLVDGIESMGDAGPGLDRLLPTLSAGVHVIVAGRPDAFRGMQPWQRAVTMSRTGLLLRPAPDDGEMLRIRLPREAPPRPLPGRGYLVEAGGFEQVQMAMPTEPAPSALPTEPAPSALPTELAPPPGPAVAPLALPLGVFVGGAR</sequence>
<dbReference type="PANTHER" id="PTHR22683">
    <property type="entry name" value="SPORULATION PROTEIN RELATED"/>
    <property type="match status" value="1"/>
</dbReference>